<gene>
    <name evidence="1" type="ORF">PsYK624_143470</name>
</gene>
<comment type="caution">
    <text evidence="1">The sequence shown here is derived from an EMBL/GenBank/DDBJ whole genome shotgun (WGS) entry which is preliminary data.</text>
</comment>
<dbReference type="EMBL" id="BPQB01000082">
    <property type="protein sequence ID" value="GJE98125.1"/>
    <property type="molecule type" value="Genomic_DNA"/>
</dbReference>
<evidence type="ECO:0000313" key="1">
    <source>
        <dbReference type="EMBL" id="GJE98125.1"/>
    </source>
</evidence>
<dbReference type="SUPFAM" id="SSF52047">
    <property type="entry name" value="RNI-like"/>
    <property type="match status" value="1"/>
</dbReference>
<name>A0A9P3LK98_9APHY</name>
<reference evidence="1 2" key="1">
    <citation type="submission" date="2021-08" db="EMBL/GenBank/DDBJ databases">
        <title>Draft Genome Sequence of Phanerochaete sordida strain YK-624.</title>
        <authorList>
            <person name="Mori T."/>
            <person name="Dohra H."/>
            <person name="Suzuki T."/>
            <person name="Kawagishi H."/>
            <person name="Hirai H."/>
        </authorList>
    </citation>
    <scope>NUCLEOTIDE SEQUENCE [LARGE SCALE GENOMIC DNA]</scope>
    <source>
        <strain evidence="1 2">YK-624</strain>
    </source>
</reference>
<proteinExistence type="predicted"/>
<protein>
    <recommendedName>
        <fullName evidence="3">F-box domain-containing protein</fullName>
    </recommendedName>
</protein>
<sequence>MSRTGVYAFLSPEERSKIEAEVNHHVWEASRLRRLLNASSAVMRLPDELLAEVLTLYAETSREEWRLYGRWRGPTYGKFGRREWIRLAHVCHHWREVAQHTPRLWINVEVTDPESVANFVARSGNLPLHVSFVESQRMLYANPQALPDTASLWTPIFKVASRVRSLLMQSTQGLPAFSIDEALRPNEPSFSGLKTLKLEYSRASAKPWLPPFLHSPLPSLQTLTIQSLTFDTASLLLRSSLTSLVLKDMHISGRDDWSRFLESLRNMARLHDLTLENDHLSLPGYHQQLPLLSSGVVELPALRSLHITTRNLGLGAALILRNINFPGDVAVAMGESAHVEHYYIAEGPELTNPESILRGLEFRLSGNGTIPPPPSPLTLSLEGRHDGKGYFKAWPSILPFHTITTSPNTFSASSSITAALAAASSPAFAIDWRSWYGSIGHFVEHLRHAPSLGRVQVIALLLPPVDEDDDLPDAFSPDTIQSGLAHLHHVETAVVGGQAVKPFLTALQLQNGPGHVPPLFSALKTLHITGYSFDRSRVEWTSTGAVSKDDGFAIVRDGIVERAQTGFPVKTLVISGCWYLTKEGLQELGGLVEDLIWDGLGEAPQATRNYEENLS</sequence>
<dbReference type="Proteomes" id="UP000703269">
    <property type="component" value="Unassembled WGS sequence"/>
</dbReference>
<keyword evidence="2" id="KW-1185">Reference proteome</keyword>
<dbReference type="Gene3D" id="3.80.10.10">
    <property type="entry name" value="Ribonuclease Inhibitor"/>
    <property type="match status" value="1"/>
</dbReference>
<dbReference type="OrthoDB" id="2739823at2759"/>
<dbReference type="AlphaFoldDB" id="A0A9P3LK98"/>
<evidence type="ECO:0008006" key="3">
    <source>
        <dbReference type="Google" id="ProtNLM"/>
    </source>
</evidence>
<dbReference type="Gene3D" id="1.20.1280.50">
    <property type="match status" value="1"/>
</dbReference>
<dbReference type="InterPro" id="IPR032675">
    <property type="entry name" value="LRR_dom_sf"/>
</dbReference>
<organism evidence="1 2">
    <name type="scientific">Phanerochaete sordida</name>
    <dbReference type="NCBI Taxonomy" id="48140"/>
    <lineage>
        <taxon>Eukaryota</taxon>
        <taxon>Fungi</taxon>
        <taxon>Dikarya</taxon>
        <taxon>Basidiomycota</taxon>
        <taxon>Agaricomycotina</taxon>
        <taxon>Agaricomycetes</taxon>
        <taxon>Polyporales</taxon>
        <taxon>Phanerochaetaceae</taxon>
        <taxon>Phanerochaete</taxon>
    </lineage>
</organism>
<evidence type="ECO:0000313" key="2">
    <source>
        <dbReference type="Proteomes" id="UP000703269"/>
    </source>
</evidence>
<accession>A0A9P3LK98</accession>